<reference evidence="1" key="1">
    <citation type="journal article" date="2023" name="Science">
        <title>Genome structures resolve the early diversification of teleost fishes.</title>
        <authorList>
            <person name="Parey E."/>
            <person name="Louis A."/>
            <person name="Montfort J."/>
            <person name="Bouchez O."/>
            <person name="Roques C."/>
            <person name="Iampietro C."/>
            <person name="Lluch J."/>
            <person name="Castinel A."/>
            <person name="Donnadieu C."/>
            <person name="Desvignes T."/>
            <person name="Floi Bucao C."/>
            <person name="Jouanno E."/>
            <person name="Wen M."/>
            <person name="Mejri S."/>
            <person name="Dirks R."/>
            <person name="Jansen H."/>
            <person name="Henkel C."/>
            <person name="Chen W.J."/>
            <person name="Zahm M."/>
            <person name="Cabau C."/>
            <person name="Klopp C."/>
            <person name="Thompson A.W."/>
            <person name="Robinson-Rechavi M."/>
            <person name="Braasch I."/>
            <person name="Lecointre G."/>
            <person name="Bobe J."/>
            <person name="Postlethwait J.H."/>
            <person name="Berthelot C."/>
            <person name="Roest Crollius H."/>
            <person name="Guiguen Y."/>
        </authorList>
    </citation>
    <scope>NUCLEOTIDE SEQUENCE</scope>
    <source>
        <strain evidence="1">WJC10195</strain>
    </source>
</reference>
<comment type="caution">
    <text evidence="1">The sequence shown here is derived from an EMBL/GenBank/DDBJ whole genome shotgun (WGS) entry which is preliminary data.</text>
</comment>
<dbReference type="OrthoDB" id="416119at2759"/>
<proteinExistence type="predicted"/>
<name>A0A9Q1IZM6_SYNKA</name>
<evidence type="ECO:0000313" key="1">
    <source>
        <dbReference type="EMBL" id="KAJ8359312.1"/>
    </source>
</evidence>
<sequence>MTAIIVSYASERFSQIEKGNAKTTTYTMNRRATKIHLLRQEVRTLKKQYKKSIDEEKQSLAELQYILRKKLMTLRRAEWHRRRGRERARKRAAFIANPVGFTKQLLGDKRSGHLVCSREEVNCDPMREQELEPNRALISPAPPTAEFNQREPSLKEVEEVIKAARTASTPGPSGVPYLVYKHCPELLRHLWKTLKVIWRRGRVANQWRCAEGVWIPKVENSKNINQFRSISLLSVEGKVFFSIVSRRLTKFLLKNNYINPSVQKGA</sequence>
<gene>
    <name evidence="1" type="ORF">SKAU_G00158370</name>
</gene>
<accession>A0A9Q1IZM6</accession>
<evidence type="ECO:0000313" key="2">
    <source>
        <dbReference type="Proteomes" id="UP001152622"/>
    </source>
</evidence>
<dbReference type="Proteomes" id="UP001152622">
    <property type="component" value="Chromosome 5"/>
</dbReference>
<dbReference type="AlphaFoldDB" id="A0A9Q1IZM6"/>
<organism evidence="1 2">
    <name type="scientific">Synaphobranchus kaupii</name>
    <name type="common">Kaup's arrowtooth eel</name>
    <dbReference type="NCBI Taxonomy" id="118154"/>
    <lineage>
        <taxon>Eukaryota</taxon>
        <taxon>Metazoa</taxon>
        <taxon>Chordata</taxon>
        <taxon>Craniata</taxon>
        <taxon>Vertebrata</taxon>
        <taxon>Euteleostomi</taxon>
        <taxon>Actinopterygii</taxon>
        <taxon>Neopterygii</taxon>
        <taxon>Teleostei</taxon>
        <taxon>Anguilliformes</taxon>
        <taxon>Synaphobranchidae</taxon>
        <taxon>Synaphobranchus</taxon>
    </lineage>
</organism>
<keyword evidence="2" id="KW-1185">Reference proteome</keyword>
<dbReference type="EMBL" id="JAINUF010000005">
    <property type="protein sequence ID" value="KAJ8359312.1"/>
    <property type="molecule type" value="Genomic_DNA"/>
</dbReference>
<dbReference type="PANTHER" id="PTHR19446">
    <property type="entry name" value="REVERSE TRANSCRIPTASES"/>
    <property type="match status" value="1"/>
</dbReference>
<protein>
    <submittedName>
        <fullName evidence="1">Uncharacterized protein</fullName>
    </submittedName>
</protein>